<gene>
    <name evidence="1" type="ORF">CPELLU_LOCUS19820</name>
</gene>
<dbReference type="Proteomes" id="UP000789759">
    <property type="component" value="Unassembled WGS sequence"/>
</dbReference>
<name>A0A9N9KC00_9GLOM</name>
<sequence>WKDSKHKKYNPISDTLPTSPIVKQLATQLPNSTILLTSFNINPTPTAIIPYFQHIHTCVLCNIKKLRYILS</sequence>
<reference evidence="1" key="1">
    <citation type="submission" date="2021-06" db="EMBL/GenBank/DDBJ databases">
        <authorList>
            <person name="Kallberg Y."/>
            <person name="Tangrot J."/>
            <person name="Rosling A."/>
        </authorList>
    </citation>
    <scope>NUCLEOTIDE SEQUENCE</scope>
    <source>
        <strain evidence="1">FL966</strain>
    </source>
</reference>
<accession>A0A9N9KC00</accession>
<proteinExistence type="predicted"/>
<feature type="non-terminal residue" evidence="1">
    <location>
        <position position="1"/>
    </location>
</feature>
<organism evidence="1 2">
    <name type="scientific">Cetraspora pellucida</name>
    <dbReference type="NCBI Taxonomy" id="1433469"/>
    <lineage>
        <taxon>Eukaryota</taxon>
        <taxon>Fungi</taxon>
        <taxon>Fungi incertae sedis</taxon>
        <taxon>Mucoromycota</taxon>
        <taxon>Glomeromycotina</taxon>
        <taxon>Glomeromycetes</taxon>
        <taxon>Diversisporales</taxon>
        <taxon>Gigasporaceae</taxon>
        <taxon>Cetraspora</taxon>
    </lineage>
</organism>
<dbReference type="AlphaFoldDB" id="A0A9N9KC00"/>
<evidence type="ECO:0000313" key="2">
    <source>
        <dbReference type="Proteomes" id="UP000789759"/>
    </source>
</evidence>
<keyword evidence="2" id="KW-1185">Reference proteome</keyword>
<dbReference type="OrthoDB" id="2481442at2759"/>
<comment type="caution">
    <text evidence="1">The sequence shown here is derived from an EMBL/GenBank/DDBJ whole genome shotgun (WGS) entry which is preliminary data.</text>
</comment>
<evidence type="ECO:0000313" key="1">
    <source>
        <dbReference type="EMBL" id="CAG8822395.1"/>
    </source>
</evidence>
<protein>
    <submittedName>
        <fullName evidence="1">8711_t:CDS:1</fullName>
    </submittedName>
</protein>
<dbReference type="EMBL" id="CAJVQA010051641">
    <property type="protein sequence ID" value="CAG8822395.1"/>
    <property type="molecule type" value="Genomic_DNA"/>
</dbReference>